<organism evidence="13 14">
    <name type="scientific">Aerolutibacter ruishenii</name>
    <dbReference type="NCBI Taxonomy" id="686800"/>
    <lineage>
        <taxon>Bacteria</taxon>
        <taxon>Pseudomonadati</taxon>
        <taxon>Pseudomonadota</taxon>
        <taxon>Gammaproteobacteria</taxon>
        <taxon>Lysobacterales</taxon>
        <taxon>Lysobacteraceae</taxon>
        <taxon>Aerolutibacter</taxon>
    </lineage>
</organism>
<dbReference type="Pfam" id="PF07963">
    <property type="entry name" value="N_methyl"/>
    <property type="match status" value="1"/>
</dbReference>
<evidence type="ECO:0000256" key="6">
    <source>
        <dbReference type="ARBA" id="ARBA00022519"/>
    </source>
</evidence>
<evidence type="ECO:0000256" key="9">
    <source>
        <dbReference type="ARBA" id="ARBA00023136"/>
    </source>
</evidence>
<evidence type="ECO:0000256" key="10">
    <source>
        <dbReference type="SAM" id="MobiDB-lite"/>
    </source>
</evidence>
<dbReference type="Pfam" id="PF08334">
    <property type="entry name" value="T2SSG"/>
    <property type="match status" value="1"/>
</dbReference>
<comment type="similarity">
    <text evidence="2">Belongs to the GSP G family.</text>
</comment>
<accession>A0A562M3U5</accession>
<evidence type="ECO:0000256" key="3">
    <source>
        <dbReference type="ARBA" id="ARBA00020042"/>
    </source>
</evidence>
<dbReference type="Gene3D" id="3.30.700.10">
    <property type="entry name" value="Glycoprotein, Type 4 Pilin"/>
    <property type="match status" value="1"/>
</dbReference>
<dbReference type="NCBIfam" id="TIGR01710">
    <property type="entry name" value="typeII_sec_gspG"/>
    <property type="match status" value="1"/>
</dbReference>
<keyword evidence="8 11" id="KW-1133">Transmembrane helix</keyword>
<feature type="domain" description="Type II secretion system protein GspG C-terminal" evidence="12">
    <location>
        <begin position="39"/>
        <end position="148"/>
    </location>
</feature>
<dbReference type="NCBIfam" id="TIGR02532">
    <property type="entry name" value="IV_pilin_GFxxxE"/>
    <property type="match status" value="1"/>
</dbReference>
<evidence type="ECO:0000259" key="12">
    <source>
        <dbReference type="Pfam" id="PF08334"/>
    </source>
</evidence>
<dbReference type="PRINTS" id="PR00813">
    <property type="entry name" value="BCTERIALGSPG"/>
</dbReference>
<sequence>MRSRLAARHSAQASRGFTLLEMIVVLVIIGLIMGLVGPRLFSQADKAKVQTAETQVRMLRGTLETMRLDIGRLPTEEEGLALLAERPSNTQLAQRWQGPYLEDGVPQDPWGNAYQYAPKPSGNHAFSLFSLGADGQPGGEGNDADIGQLPDQ</sequence>
<keyword evidence="4" id="KW-1003">Cell membrane</keyword>
<evidence type="ECO:0000313" key="13">
    <source>
        <dbReference type="EMBL" id="TWI14271.1"/>
    </source>
</evidence>
<comment type="subcellular location">
    <subcellularLocation>
        <location evidence="1">Cell inner membrane</location>
        <topology evidence="1">Single-pass membrane protein</topology>
    </subcellularLocation>
</comment>
<proteinExistence type="inferred from homology"/>
<keyword evidence="5" id="KW-0488">Methylation</keyword>
<comment type="caution">
    <text evidence="13">The sequence shown here is derived from an EMBL/GenBank/DDBJ whole genome shotgun (WGS) entry which is preliminary data.</text>
</comment>
<dbReference type="RefSeq" id="WP_144811205.1">
    <property type="nucleotide sequence ID" value="NZ_VLKP01000001.1"/>
</dbReference>
<dbReference type="PANTHER" id="PTHR30093:SF45">
    <property type="entry name" value="TYPE II SECRETION SYSTEM CORE PROTEIN G"/>
    <property type="match status" value="1"/>
</dbReference>
<evidence type="ECO:0000256" key="1">
    <source>
        <dbReference type="ARBA" id="ARBA00004377"/>
    </source>
</evidence>
<feature type="region of interest" description="Disordered" evidence="10">
    <location>
        <begin position="131"/>
        <end position="152"/>
    </location>
</feature>
<evidence type="ECO:0000256" key="8">
    <source>
        <dbReference type="ARBA" id="ARBA00022989"/>
    </source>
</evidence>
<dbReference type="SUPFAM" id="SSF54523">
    <property type="entry name" value="Pili subunits"/>
    <property type="match status" value="1"/>
</dbReference>
<dbReference type="GO" id="GO:0015628">
    <property type="term" value="P:protein secretion by the type II secretion system"/>
    <property type="evidence" value="ECO:0007669"/>
    <property type="project" value="InterPro"/>
</dbReference>
<reference evidence="13 14" key="1">
    <citation type="journal article" date="2015" name="Stand. Genomic Sci.">
        <title>Genomic Encyclopedia of Bacterial and Archaeal Type Strains, Phase III: the genomes of soil and plant-associated and newly described type strains.</title>
        <authorList>
            <person name="Whitman W.B."/>
            <person name="Woyke T."/>
            <person name="Klenk H.P."/>
            <person name="Zhou Y."/>
            <person name="Lilburn T.G."/>
            <person name="Beck B.J."/>
            <person name="De Vos P."/>
            <person name="Vandamme P."/>
            <person name="Eisen J.A."/>
            <person name="Garrity G."/>
            <person name="Hugenholtz P."/>
            <person name="Kyrpides N.C."/>
        </authorList>
    </citation>
    <scope>NUCLEOTIDE SEQUENCE [LARGE SCALE GENOMIC DNA]</scope>
    <source>
        <strain evidence="13 14">CGMCC 1.10136</strain>
    </source>
</reference>
<feature type="transmembrane region" description="Helical" evidence="11">
    <location>
        <begin position="20"/>
        <end position="41"/>
    </location>
</feature>
<keyword evidence="6" id="KW-0997">Cell inner membrane</keyword>
<evidence type="ECO:0000256" key="5">
    <source>
        <dbReference type="ARBA" id="ARBA00022481"/>
    </source>
</evidence>
<protein>
    <recommendedName>
        <fullName evidence="3">Type II secretion system core protein G</fullName>
    </recommendedName>
</protein>
<evidence type="ECO:0000256" key="2">
    <source>
        <dbReference type="ARBA" id="ARBA00009984"/>
    </source>
</evidence>
<dbReference type="GO" id="GO:0015627">
    <property type="term" value="C:type II protein secretion system complex"/>
    <property type="evidence" value="ECO:0007669"/>
    <property type="project" value="InterPro"/>
</dbReference>
<dbReference type="InterPro" id="IPR013545">
    <property type="entry name" value="T2SS_protein-GspG_C"/>
</dbReference>
<keyword evidence="14" id="KW-1185">Reference proteome</keyword>
<keyword evidence="7 11" id="KW-0812">Transmembrane</keyword>
<evidence type="ECO:0000256" key="4">
    <source>
        <dbReference type="ARBA" id="ARBA00022475"/>
    </source>
</evidence>
<keyword evidence="9 11" id="KW-0472">Membrane</keyword>
<name>A0A562M3U5_9GAMM</name>
<dbReference type="InterPro" id="IPR000983">
    <property type="entry name" value="Bac_GSPG_pilin"/>
</dbReference>
<dbReference type="OrthoDB" id="9795612at2"/>
<dbReference type="AlphaFoldDB" id="A0A562M3U5"/>
<dbReference type="InterPro" id="IPR012902">
    <property type="entry name" value="N_methyl_site"/>
</dbReference>
<dbReference type="PROSITE" id="PS00409">
    <property type="entry name" value="PROKAR_NTER_METHYL"/>
    <property type="match status" value="1"/>
</dbReference>
<dbReference type="InterPro" id="IPR045584">
    <property type="entry name" value="Pilin-like"/>
</dbReference>
<gene>
    <name evidence="13" type="ORF">IP93_00266</name>
</gene>
<dbReference type="PANTHER" id="PTHR30093">
    <property type="entry name" value="GENERAL SECRETION PATHWAY PROTEIN G"/>
    <property type="match status" value="1"/>
</dbReference>
<dbReference type="InterPro" id="IPR010054">
    <property type="entry name" value="Type2_sec_GspG"/>
</dbReference>
<dbReference type="EMBL" id="VLKP01000001">
    <property type="protein sequence ID" value="TWI14271.1"/>
    <property type="molecule type" value="Genomic_DNA"/>
</dbReference>
<dbReference type="GO" id="GO:0005886">
    <property type="term" value="C:plasma membrane"/>
    <property type="evidence" value="ECO:0007669"/>
    <property type="project" value="UniProtKB-SubCell"/>
</dbReference>
<evidence type="ECO:0000313" key="14">
    <source>
        <dbReference type="Proteomes" id="UP000316471"/>
    </source>
</evidence>
<evidence type="ECO:0000256" key="7">
    <source>
        <dbReference type="ARBA" id="ARBA00022692"/>
    </source>
</evidence>
<evidence type="ECO:0000256" key="11">
    <source>
        <dbReference type="SAM" id="Phobius"/>
    </source>
</evidence>
<dbReference type="Proteomes" id="UP000316471">
    <property type="component" value="Unassembled WGS sequence"/>
</dbReference>